<proteinExistence type="predicted"/>
<comment type="caution">
    <text evidence="1">The sequence shown here is derived from an EMBL/GenBank/DDBJ whole genome shotgun (WGS) entry which is preliminary data.</text>
</comment>
<dbReference type="EMBL" id="AVPS01000004">
    <property type="protein sequence ID" value="KGM52099.1"/>
    <property type="molecule type" value="Genomic_DNA"/>
</dbReference>
<dbReference type="AlphaFoldDB" id="A0A0A0ENU1"/>
<accession>A0A0A0ENU1</accession>
<protein>
    <submittedName>
        <fullName evidence="1">Uncharacterized protein</fullName>
    </submittedName>
</protein>
<gene>
    <name evidence="1" type="ORF">N792_07110</name>
</gene>
<reference evidence="1 2" key="1">
    <citation type="submission" date="2013-08" db="EMBL/GenBank/DDBJ databases">
        <title>Genome sequencing of Lysobacter.</title>
        <authorList>
            <person name="Zhang S."/>
            <person name="Wang G."/>
        </authorList>
    </citation>
    <scope>NUCLEOTIDE SEQUENCE [LARGE SCALE GENOMIC DNA]</scope>
    <source>
        <strain evidence="1 2">Ko07</strain>
    </source>
</reference>
<organism evidence="1 2">
    <name type="scientific">Lysobacter concretionis Ko07 = DSM 16239</name>
    <dbReference type="NCBI Taxonomy" id="1122185"/>
    <lineage>
        <taxon>Bacteria</taxon>
        <taxon>Pseudomonadati</taxon>
        <taxon>Pseudomonadota</taxon>
        <taxon>Gammaproteobacteria</taxon>
        <taxon>Lysobacterales</taxon>
        <taxon>Lysobacteraceae</taxon>
        <taxon>Novilysobacter</taxon>
    </lineage>
</organism>
<evidence type="ECO:0000313" key="2">
    <source>
        <dbReference type="Proteomes" id="UP000030017"/>
    </source>
</evidence>
<dbReference type="Proteomes" id="UP000030017">
    <property type="component" value="Unassembled WGS sequence"/>
</dbReference>
<keyword evidence="2" id="KW-1185">Reference proteome</keyword>
<evidence type="ECO:0000313" key="1">
    <source>
        <dbReference type="EMBL" id="KGM52099.1"/>
    </source>
</evidence>
<sequence>MIRRAQEDGMGDHKQHAIKRRELEWLLRDYGVSRSLRLGVAQALSPESLDKLLRQLKRRSIFSLS</sequence>
<name>A0A0A0ENU1_9GAMM</name>